<evidence type="ECO:0000313" key="1">
    <source>
        <dbReference type="EMBL" id="JAH20605.1"/>
    </source>
</evidence>
<sequence>MLCSPLLCHSSHCDITVNEVTVAPVP</sequence>
<dbReference type="EMBL" id="GBXM01087972">
    <property type="protein sequence ID" value="JAH20605.1"/>
    <property type="molecule type" value="Transcribed_RNA"/>
</dbReference>
<proteinExistence type="predicted"/>
<accession>A0A0E9QWI1</accession>
<name>A0A0E9QWI1_ANGAN</name>
<reference evidence="1" key="1">
    <citation type="submission" date="2014-11" db="EMBL/GenBank/DDBJ databases">
        <authorList>
            <person name="Amaro Gonzalez C."/>
        </authorList>
    </citation>
    <scope>NUCLEOTIDE SEQUENCE</scope>
</reference>
<reference evidence="1" key="2">
    <citation type="journal article" date="2015" name="Fish Shellfish Immunol.">
        <title>Early steps in the European eel (Anguilla anguilla)-Vibrio vulnificus interaction in the gills: Role of the RtxA13 toxin.</title>
        <authorList>
            <person name="Callol A."/>
            <person name="Pajuelo D."/>
            <person name="Ebbesson L."/>
            <person name="Teles M."/>
            <person name="MacKenzie S."/>
            <person name="Amaro C."/>
        </authorList>
    </citation>
    <scope>NUCLEOTIDE SEQUENCE</scope>
</reference>
<organism evidence="1">
    <name type="scientific">Anguilla anguilla</name>
    <name type="common">European freshwater eel</name>
    <name type="synonym">Muraena anguilla</name>
    <dbReference type="NCBI Taxonomy" id="7936"/>
    <lineage>
        <taxon>Eukaryota</taxon>
        <taxon>Metazoa</taxon>
        <taxon>Chordata</taxon>
        <taxon>Craniata</taxon>
        <taxon>Vertebrata</taxon>
        <taxon>Euteleostomi</taxon>
        <taxon>Actinopterygii</taxon>
        <taxon>Neopterygii</taxon>
        <taxon>Teleostei</taxon>
        <taxon>Anguilliformes</taxon>
        <taxon>Anguillidae</taxon>
        <taxon>Anguilla</taxon>
    </lineage>
</organism>
<dbReference type="AlphaFoldDB" id="A0A0E9QWI1"/>
<protein>
    <submittedName>
        <fullName evidence="1">Uncharacterized protein</fullName>
    </submittedName>
</protein>